<name>A0A9D4DXM3_DREPO</name>
<dbReference type="AlphaFoldDB" id="A0A9D4DXM3"/>
<evidence type="ECO:0000313" key="2">
    <source>
        <dbReference type="EMBL" id="KAH3769343.1"/>
    </source>
</evidence>
<accession>A0A9D4DXM3</accession>
<dbReference type="Proteomes" id="UP000828390">
    <property type="component" value="Unassembled WGS sequence"/>
</dbReference>
<feature type="signal peptide" evidence="1">
    <location>
        <begin position="1"/>
        <end position="20"/>
    </location>
</feature>
<keyword evidence="1" id="KW-0732">Signal</keyword>
<reference evidence="2" key="1">
    <citation type="journal article" date="2019" name="bioRxiv">
        <title>The Genome of the Zebra Mussel, Dreissena polymorpha: A Resource for Invasive Species Research.</title>
        <authorList>
            <person name="McCartney M.A."/>
            <person name="Auch B."/>
            <person name="Kono T."/>
            <person name="Mallez S."/>
            <person name="Zhang Y."/>
            <person name="Obille A."/>
            <person name="Becker A."/>
            <person name="Abrahante J.E."/>
            <person name="Garbe J."/>
            <person name="Badalamenti J.P."/>
            <person name="Herman A."/>
            <person name="Mangelson H."/>
            <person name="Liachko I."/>
            <person name="Sullivan S."/>
            <person name="Sone E.D."/>
            <person name="Koren S."/>
            <person name="Silverstein K.A.T."/>
            <person name="Beckman K.B."/>
            <person name="Gohl D.M."/>
        </authorList>
    </citation>
    <scope>NUCLEOTIDE SEQUENCE</scope>
    <source>
        <strain evidence="2">Duluth1</strain>
        <tissue evidence="2">Whole animal</tissue>
    </source>
</reference>
<proteinExistence type="predicted"/>
<gene>
    <name evidence="2" type="ORF">DPMN_170594</name>
</gene>
<reference evidence="2" key="2">
    <citation type="submission" date="2020-11" db="EMBL/GenBank/DDBJ databases">
        <authorList>
            <person name="McCartney M.A."/>
            <person name="Auch B."/>
            <person name="Kono T."/>
            <person name="Mallez S."/>
            <person name="Becker A."/>
            <person name="Gohl D.M."/>
            <person name="Silverstein K.A.T."/>
            <person name="Koren S."/>
            <person name="Bechman K.B."/>
            <person name="Herman A."/>
            <person name="Abrahante J.E."/>
            <person name="Garbe J."/>
        </authorList>
    </citation>
    <scope>NUCLEOTIDE SEQUENCE</scope>
    <source>
        <strain evidence="2">Duluth1</strain>
        <tissue evidence="2">Whole animal</tissue>
    </source>
</reference>
<dbReference type="EMBL" id="JAIWYP010000009">
    <property type="protein sequence ID" value="KAH3769343.1"/>
    <property type="molecule type" value="Genomic_DNA"/>
</dbReference>
<evidence type="ECO:0000313" key="3">
    <source>
        <dbReference type="Proteomes" id="UP000828390"/>
    </source>
</evidence>
<organism evidence="2 3">
    <name type="scientific">Dreissena polymorpha</name>
    <name type="common">Zebra mussel</name>
    <name type="synonym">Mytilus polymorpha</name>
    <dbReference type="NCBI Taxonomy" id="45954"/>
    <lineage>
        <taxon>Eukaryota</taxon>
        <taxon>Metazoa</taxon>
        <taxon>Spiralia</taxon>
        <taxon>Lophotrochozoa</taxon>
        <taxon>Mollusca</taxon>
        <taxon>Bivalvia</taxon>
        <taxon>Autobranchia</taxon>
        <taxon>Heteroconchia</taxon>
        <taxon>Euheterodonta</taxon>
        <taxon>Imparidentia</taxon>
        <taxon>Neoheterodontei</taxon>
        <taxon>Myida</taxon>
        <taxon>Dreissenoidea</taxon>
        <taxon>Dreissenidae</taxon>
        <taxon>Dreissena</taxon>
    </lineage>
</organism>
<keyword evidence="3" id="KW-1185">Reference proteome</keyword>
<comment type="caution">
    <text evidence="2">The sequence shown here is derived from an EMBL/GenBank/DDBJ whole genome shotgun (WGS) entry which is preliminary data.</text>
</comment>
<sequence length="62" mass="6312">MSFFSQLVAALATIFRIVVALLKNNKPKAVVCCSVPVTGPYPGNVDWGGPNGEGAGGVAPPK</sequence>
<evidence type="ECO:0000256" key="1">
    <source>
        <dbReference type="SAM" id="SignalP"/>
    </source>
</evidence>
<feature type="chain" id="PRO_5039016520" evidence="1">
    <location>
        <begin position="21"/>
        <end position="62"/>
    </location>
</feature>
<protein>
    <submittedName>
        <fullName evidence="2">Uncharacterized protein</fullName>
    </submittedName>
</protein>